<organism evidence="1 2">
    <name type="scientific">Thermostichus vulcanus str. 'Rupite'</name>
    <dbReference type="NCBI Taxonomy" id="2813851"/>
    <lineage>
        <taxon>Bacteria</taxon>
        <taxon>Bacillati</taxon>
        <taxon>Cyanobacteriota</taxon>
        <taxon>Cyanophyceae</taxon>
        <taxon>Thermostichales</taxon>
        <taxon>Thermostichaceae</taxon>
        <taxon>Thermostichus</taxon>
    </lineage>
</organism>
<keyword evidence="2" id="KW-1185">Reference proteome</keyword>
<evidence type="ECO:0000313" key="1">
    <source>
        <dbReference type="EMBL" id="MCJ2544036.1"/>
    </source>
</evidence>
<dbReference type="Proteomes" id="UP000830835">
    <property type="component" value="Unassembled WGS sequence"/>
</dbReference>
<dbReference type="EMBL" id="JAFIRA010000044">
    <property type="protein sequence ID" value="MCJ2544036.1"/>
    <property type="molecule type" value="Genomic_DNA"/>
</dbReference>
<comment type="caution">
    <text evidence="1">The sequence shown here is derived from an EMBL/GenBank/DDBJ whole genome shotgun (WGS) entry which is preliminary data.</text>
</comment>
<accession>A0ABT0CE39</accession>
<proteinExistence type="predicted"/>
<gene>
    <name evidence="1" type="ORF">JX360_14175</name>
</gene>
<sequence length="151" mass="16728">MVILDYSDADSGFWASTPQGLVEAIKFQNHFYAIRKLYKRTQDAVAACRTDVESGFRSIVVEFNDHAEVWAQLLASVPVQPKGQMQVAPPTTNPAKPVLTYRGQPLSKPSGNAAPVQKPLTYRGQKVAEQRVEQAPIVLPDTLYFRGVKVN</sequence>
<evidence type="ECO:0000313" key="2">
    <source>
        <dbReference type="Proteomes" id="UP000830835"/>
    </source>
</evidence>
<name>A0ABT0CE39_THEVL</name>
<reference evidence="1" key="1">
    <citation type="submission" date="2021-02" db="EMBL/GenBank/DDBJ databases">
        <title>The CRISPR/cas machinery reduction and long-range gene transfer in the hot spring cyanobacterium Synechococcus.</title>
        <authorList>
            <person name="Dvorak P."/>
            <person name="Jahodarova E."/>
            <person name="Hasler P."/>
            <person name="Poulickova A."/>
        </authorList>
    </citation>
    <scope>NUCLEOTIDE SEQUENCE</scope>
    <source>
        <strain evidence="1">Rupite</strain>
    </source>
</reference>
<protein>
    <submittedName>
        <fullName evidence="1">Uncharacterized protein</fullName>
    </submittedName>
</protein>
<dbReference type="RefSeq" id="WP_244352172.1">
    <property type="nucleotide sequence ID" value="NZ_JAFIRA010000044.1"/>
</dbReference>